<gene>
    <name evidence="14" type="primary">ATP8</name>
</gene>
<name>D8WKP0_9COLE</name>
<keyword evidence="11 13" id="KW-0472">Membrane</keyword>
<dbReference type="GeneID" id="13435380"/>
<accession>D8WKP0</accession>
<comment type="subunit">
    <text evidence="3">F-type ATPases have 2 components, CF(1) - the catalytic core - and CF(0) - the membrane proton channel.</text>
</comment>
<evidence type="ECO:0000313" key="14">
    <source>
        <dbReference type="EMBL" id="ACZ58573.1"/>
    </source>
</evidence>
<comment type="subcellular location">
    <subcellularLocation>
        <location evidence="1 12">Mitochondrion membrane</location>
        <topology evidence="1 12">Single-pass membrane protein</topology>
    </subcellularLocation>
</comment>
<sequence>MPQMAPLNWLGLFFMFFTIFILMNTMNYFSFIYSPSSSTYKKIYTKINWKW</sequence>
<dbReference type="EMBL" id="GU176344">
    <property type="protein sequence ID" value="ACZ58573.1"/>
    <property type="molecule type" value="Genomic_DNA"/>
</dbReference>
<organism evidence="14">
    <name type="scientific">Euspilotus scissus</name>
    <dbReference type="NCBI Taxonomy" id="694456"/>
    <lineage>
        <taxon>Eukaryota</taxon>
        <taxon>Metazoa</taxon>
        <taxon>Ecdysozoa</taxon>
        <taxon>Arthropoda</taxon>
        <taxon>Hexapoda</taxon>
        <taxon>Insecta</taxon>
        <taxon>Pterygota</taxon>
        <taxon>Neoptera</taxon>
        <taxon>Endopterygota</taxon>
        <taxon>Coleoptera</taxon>
        <taxon>Polyphaga</taxon>
        <taxon>Staphyliniformia</taxon>
        <taxon>Histeridae</taxon>
        <taxon>Saprininae</taxon>
        <taxon>Euspilotus</taxon>
    </lineage>
</organism>
<evidence type="ECO:0000256" key="6">
    <source>
        <dbReference type="ARBA" id="ARBA00022692"/>
    </source>
</evidence>
<evidence type="ECO:0000256" key="11">
    <source>
        <dbReference type="ARBA" id="ARBA00023136"/>
    </source>
</evidence>
<proteinExistence type="inferred from homology"/>
<evidence type="ECO:0000256" key="10">
    <source>
        <dbReference type="ARBA" id="ARBA00023128"/>
    </source>
</evidence>
<dbReference type="AlphaFoldDB" id="D8WKP0"/>
<dbReference type="GO" id="GO:0015078">
    <property type="term" value="F:proton transmembrane transporter activity"/>
    <property type="evidence" value="ECO:0007669"/>
    <property type="project" value="InterPro"/>
</dbReference>
<evidence type="ECO:0000256" key="5">
    <source>
        <dbReference type="ARBA" id="ARBA00022547"/>
    </source>
</evidence>
<comment type="similarity">
    <text evidence="2 12">Belongs to the ATPase protein 8 family.</text>
</comment>
<dbReference type="GO" id="GO:0045259">
    <property type="term" value="C:proton-transporting ATP synthase complex"/>
    <property type="evidence" value="ECO:0007669"/>
    <property type="project" value="UniProtKB-KW"/>
</dbReference>
<evidence type="ECO:0000256" key="12">
    <source>
        <dbReference type="RuleBase" id="RU003661"/>
    </source>
</evidence>
<evidence type="ECO:0000256" key="13">
    <source>
        <dbReference type="SAM" id="Phobius"/>
    </source>
</evidence>
<keyword evidence="5 12" id="KW-0138">CF(0)</keyword>
<dbReference type="CTD" id="4509"/>
<evidence type="ECO:0000256" key="4">
    <source>
        <dbReference type="ARBA" id="ARBA00022448"/>
    </source>
</evidence>
<reference evidence="14" key="1">
    <citation type="journal article" date="2010" name="Syst. Entomol.">
        <title>When phylogenetic assumptions are violated: base compositional heterogeneity and among-site rate variation in beetle mitochondrial phylogenomics.</title>
        <authorList>
            <person name="Song H."/>
            <person name="Sheffield N.C."/>
            <person name="Cameron S.L."/>
            <person name="Miller K.B."/>
            <person name="Whiting M.F."/>
        </authorList>
    </citation>
    <scope>NUCLEOTIDE SEQUENCE</scope>
</reference>
<keyword evidence="10 12" id="KW-0496">Mitochondrion</keyword>
<dbReference type="GO" id="GO:0031966">
    <property type="term" value="C:mitochondrial membrane"/>
    <property type="evidence" value="ECO:0007669"/>
    <property type="project" value="UniProtKB-SubCell"/>
</dbReference>
<evidence type="ECO:0000256" key="7">
    <source>
        <dbReference type="ARBA" id="ARBA00022781"/>
    </source>
</evidence>
<dbReference type="GO" id="GO:0015986">
    <property type="term" value="P:proton motive force-driven ATP synthesis"/>
    <property type="evidence" value="ECO:0007669"/>
    <property type="project" value="InterPro"/>
</dbReference>
<keyword evidence="8 13" id="KW-1133">Transmembrane helix</keyword>
<keyword evidence="4 12" id="KW-0813">Transport</keyword>
<protein>
    <recommendedName>
        <fullName evidence="12">ATP synthase complex subunit 8</fullName>
    </recommendedName>
</protein>
<geneLocation type="mitochondrion" evidence="14"/>
<evidence type="ECO:0000256" key="2">
    <source>
        <dbReference type="ARBA" id="ARBA00008892"/>
    </source>
</evidence>
<keyword evidence="9 12" id="KW-0406">Ion transport</keyword>
<dbReference type="Pfam" id="PF00895">
    <property type="entry name" value="ATP-synt_8"/>
    <property type="match status" value="1"/>
</dbReference>
<keyword evidence="7 12" id="KW-0375">Hydrogen ion transport</keyword>
<evidence type="ECO:0000256" key="3">
    <source>
        <dbReference type="ARBA" id="ARBA00011291"/>
    </source>
</evidence>
<keyword evidence="6 12" id="KW-0812">Transmembrane</keyword>
<dbReference type="InterPro" id="IPR001421">
    <property type="entry name" value="ATP8_metazoa"/>
</dbReference>
<evidence type="ECO:0000256" key="1">
    <source>
        <dbReference type="ARBA" id="ARBA00004304"/>
    </source>
</evidence>
<evidence type="ECO:0000256" key="9">
    <source>
        <dbReference type="ARBA" id="ARBA00023065"/>
    </source>
</evidence>
<dbReference type="RefSeq" id="YP_006576046.1">
    <property type="nucleotide sequence ID" value="NC_018353.1"/>
</dbReference>
<evidence type="ECO:0000256" key="8">
    <source>
        <dbReference type="ARBA" id="ARBA00022989"/>
    </source>
</evidence>
<feature type="transmembrane region" description="Helical" evidence="13">
    <location>
        <begin position="12"/>
        <end position="33"/>
    </location>
</feature>